<dbReference type="InterPro" id="IPR001173">
    <property type="entry name" value="Glyco_trans_2-like"/>
</dbReference>
<reference evidence="8" key="1">
    <citation type="submission" date="2021-01" db="EMBL/GenBank/DDBJ databases">
        <title>Whole genome shotgun sequence of Sinosporangium siamense NBRC 109515.</title>
        <authorList>
            <person name="Komaki H."/>
            <person name="Tamura T."/>
        </authorList>
    </citation>
    <scope>NUCLEOTIDE SEQUENCE</scope>
    <source>
        <strain evidence="8">NBRC 109515</strain>
    </source>
</reference>
<evidence type="ECO:0000256" key="4">
    <source>
        <dbReference type="ARBA" id="ARBA00022679"/>
    </source>
</evidence>
<protein>
    <recommendedName>
        <fullName evidence="7">Glycosyltransferase 2-like domain-containing protein</fullName>
    </recommendedName>
</protein>
<dbReference type="Pfam" id="PF00535">
    <property type="entry name" value="Glycos_transf_2"/>
    <property type="match status" value="1"/>
</dbReference>
<gene>
    <name evidence="8" type="ORF">Ssi02_10910</name>
</gene>
<evidence type="ECO:0000256" key="1">
    <source>
        <dbReference type="ARBA" id="ARBA00004202"/>
    </source>
</evidence>
<dbReference type="GO" id="GO:0005886">
    <property type="term" value="C:plasma membrane"/>
    <property type="evidence" value="ECO:0007669"/>
    <property type="project" value="UniProtKB-SubCell"/>
</dbReference>
<evidence type="ECO:0000256" key="5">
    <source>
        <dbReference type="ARBA" id="ARBA00022944"/>
    </source>
</evidence>
<feature type="domain" description="Glycosyltransferase 2-like" evidence="7">
    <location>
        <begin position="5"/>
        <end position="169"/>
    </location>
</feature>
<comment type="subcellular location">
    <subcellularLocation>
        <location evidence="1">Cell membrane</location>
        <topology evidence="1">Peripheral membrane protein</topology>
    </subcellularLocation>
</comment>
<dbReference type="InterPro" id="IPR051612">
    <property type="entry name" value="Teichoic_Acid_Biosynth"/>
</dbReference>
<keyword evidence="5" id="KW-0777">Teichoic acid biosynthesis</keyword>
<dbReference type="SUPFAM" id="SSF53448">
    <property type="entry name" value="Nucleotide-diphospho-sugar transferases"/>
    <property type="match status" value="1"/>
</dbReference>
<dbReference type="RefSeq" id="WP_204021655.1">
    <property type="nucleotide sequence ID" value="NZ_BOOW01000007.1"/>
</dbReference>
<dbReference type="PANTHER" id="PTHR37316:SF3">
    <property type="entry name" value="TEICHOIC ACID GLYCEROL-PHOSPHATE TRANSFERASE"/>
    <property type="match status" value="1"/>
</dbReference>
<dbReference type="EMBL" id="BOOW01000007">
    <property type="protein sequence ID" value="GII90860.1"/>
    <property type="molecule type" value="Genomic_DNA"/>
</dbReference>
<evidence type="ECO:0000256" key="3">
    <source>
        <dbReference type="ARBA" id="ARBA00022475"/>
    </source>
</evidence>
<keyword evidence="9" id="KW-1185">Reference proteome</keyword>
<dbReference type="PANTHER" id="PTHR37316">
    <property type="entry name" value="TEICHOIC ACID GLYCEROL-PHOSPHATE PRIMASE"/>
    <property type="match status" value="1"/>
</dbReference>
<keyword evidence="3" id="KW-1003">Cell membrane</keyword>
<dbReference type="Gene3D" id="3.90.550.10">
    <property type="entry name" value="Spore Coat Polysaccharide Biosynthesis Protein SpsA, Chain A"/>
    <property type="match status" value="1"/>
</dbReference>
<name>A0A919RDP0_9ACTN</name>
<evidence type="ECO:0000259" key="7">
    <source>
        <dbReference type="Pfam" id="PF00535"/>
    </source>
</evidence>
<dbReference type="Gene3D" id="3.40.50.11820">
    <property type="match status" value="1"/>
</dbReference>
<dbReference type="AlphaFoldDB" id="A0A919RDP0"/>
<evidence type="ECO:0000256" key="2">
    <source>
        <dbReference type="ARBA" id="ARBA00010488"/>
    </source>
</evidence>
<sequence length="923" mass="104660">MPSCSVVVIVYNDAERLPRAVRSVLRQSLHDLEVIVVDDASTDGTECVARALTEEDTRVRYVRRPVNSGGCGAPRNEGLDEARSPYVMFVDSDDELTAHACKSMMTELEQTGADFVTGQISRLFETTGKTQRYYSRLYRRRTVRGIANAPEMFLDSFSTNKLYRTDFLRARGLRFREDLHYEDHVFTAELFAVAKTFAVVPWPVYLWHRAPDGEGPRTSISLSIREMDNVRHRVEAARISDDILRRHGLPELVPERHDRFIRQDLRVYLSPLALRDRPWVKEFAAMMRPYLEEIGQEVVERADPMMRVCCHLIMADRIDDLRVAAASLTGPNAPPRVALVRDGRTHWGSRPDERLDITPLRLAELPFSASRLRHEVEELAAEGSAVTLRVRTFDPFGVLCDLSSWSAHLRLKTGEVRLKPRRQPNGTYLTDIRLDLAAMPRPGRFKLGYDGSHDPSISITRHADRHRTADRLLMNHDLESVQVKAGSHTVTIGCQAPAGWLRMRWQRAGLLRHARRIVPLGRKVIKELGRPEVKLKVYKGLIRVVPVKADLALFEADCGKGYTGNPRYIYEEIRRRGLPLRAVWSVSKGRAAFPPEVTLVRRMSWRYVWTLARAGVWVDSHNLPLDFPKPKGTRYLQTWHGQGIKTVGYDSPDLRADLPGPRRTWRAAVARWDALVSPGAEFERVFLPSNDYTGPVLRFGSPRCDVLVHGDDGAAHRVRAGLEIPPGTRLLLYAPTYRDQAKGSGRSVRADLEEMARHLAGQWVVALRPHPVERYRVPEHLRHFVRHAGAYPEINDLMLAADALLTDYSSVMCDYAVTGRPMIFLVDDWDEFRLTARGVYHDLPAIAPGPCVTTTEEIVAALNDLRKVSADHAERYVRFRRLWCADEKGHAAARVVEAFFDTGPPRVTLQRRPLLVPASAGGR</sequence>
<accession>A0A919RDP0</accession>
<dbReference type="InterPro" id="IPR043148">
    <property type="entry name" value="TagF_C"/>
</dbReference>
<keyword evidence="6" id="KW-0472">Membrane</keyword>
<comment type="caution">
    <text evidence="8">The sequence shown here is derived from an EMBL/GenBank/DDBJ whole genome shotgun (WGS) entry which is preliminary data.</text>
</comment>
<evidence type="ECO:0000313" key="9">
    <source>
        <dbReference type="Proteomes" id="UP000606172"/>
    </source>
</evidence>
<dbReference type="GO" id="GO:0019350">
    <property type="term" value="P:teichoic acid biosynthetic process"/>
    <property type="evidence" value="ECO:0007669"/>
    <property type="project" value="UniProtKB-KW"/>
</dbReference>
<dbReference type="SUPFAM" id="SSF53756">
    <property type="entry name" value="UDP-Glycosyltransferase/glycogen phosphorylase"/>
    <property type="match status" value="1"/>
</dbReference>
<dbReference type="Gene3D" id="3.40.50.12580">
    <property type="match status" value="1"/>
</dbReference>
<dbReference type="InterPro" id="IPR043149">
    <property type="entry name" value="TagF_N"/>
</dbReference>
<dbReference type="Pfam" id="PF04464">
    <property type="entry name" value="Glyphos_transf"/>
    <property type="match status" value="1"/>
</dbReference>
<organism evidence="8 9">
    <name type="scientific">Sinosporangium siamense</name>
    <dbReference type="NCBI Taxonomy" id="1367973"/>
    <lineage>
        <taxon>Bacteria</taxon>
        <taxon>Bacillati</taxon>
        <taxon>Actinomycetota</taxon>
        <taxon>Actinomycetes</taxon>
        <taxon>Streptosporangiales</taxon>
        <taxon>Streptosporangiaceae</taxon>
        <taxon>Sinosporangium</taxon>
    </lineage>
</organism>
<proteinExistence type="inferred from homology"/>
<evidence type="ECO:0000313" key="8">
    <source>
        <dbReference type="EMBL" id="GII90860.1"/>
    </source>
</evidence>
<dbReference type="GO" id="GO:0047355">
    <property type="term" value="F:CDP-glycerol glycerophosphotransferase activity"/>
    <property type="evidence" value="ECO:0007669"/>
    <property type="project" value="InterPro"/>
</dbReference>
<comment type="similarity">
    <text evidence="2">Belongs to the CDP-glycerol glycerophosphotransferase family.</text>
</comment>
<evidence type="ECO:0000256" key="6">
    <source>
        <dbReference type="ARBA" id="ARBA00023136"/>
    </source>
</evidence>
<dbReference type="CDD" id="cd00761">
    <property type="entry name" value="Glyco_tranf_GTA_type"/>
    <property type="match status" value="1"/>
</dbReference>
<dbReference type="InterPro" id="IPR007554">
    <property type="entry name" value="Glycerophosphate_synth"/>
</dbReference>
<dbReference type="Proteomes" id="UP000606172">
    <property type="component" value="Unassembled WGS sequence"/>
</dbReference>
<dbReference type="InterPro" id="IPR029044">
    <property type="entry name" value="Nucleotide-diphossugar_trans"/>
</dbReference>
<keyword evidence="4" id="KW-0808">Transferase</keyword>